<evidence type="ECO:0000313" key="2">
    <source>
        <dbReference type="EMBL" id="KAK9878029.1"/>
    </source>
</evidence>
<feature type="compositionally biased region" description="Basic and acidic residues" evidence="1">
    <location>
        <begin position="52"/>
        <end position="65"/>
    </location>
</feature>
<dbReference type="EMBL" id="JARQZJ010000045">
    <property type="protein sequence ID" value="KAK9878029.1"/>
    <property type="molecule type" value="Genomic_DNA"/>
</dbReference>
<evidence type="ECO:0008006" key="4">
    <source>
        <dbReference type="Google" id="ProtNLM"/>
    </source>
</evidence>
<comment type="caution">
    <text evidence="2">The sequence shown here is derived from an EMBL/GenBank/DDBJ whole genome shotgun (WGS) entry which is preliminary data.</text>
</comment>
<dbReference type="Proteomes" id="UP001431783">
    <property type="component" value="Unassembled WGS sequence"/>
</dbReference>
<dbReference type="AlphaFoldDB" id="A0AAW1U4Y1"/>
<feature type="compositionally biased region" description="Basic and acidic residues" evidence="1">
    <location>
        <begin position="99"/>
        <end position="118"/>
    </location>
</feature>
<evidence type="ECO:0000256" key="1">
    <source>
        <dbReference type="SAM" id="MobiDB-lite"/>
    </source>
</evidence>
<keyword evidence="3" id="KW-1185">Reference proteome</keyword>
<name>A0AAW1U4Y1_9CUCU</name>
<evidence type="ECO:0000313" key="3">
    <source>
        <dbReference type="Proteomes" id="UP001431783"/>
    </source>
</evidence>
<gene>
    <name evidence="2" type="ORF">WA026_020657</name>
</gene>
<accession>A0AAW1U4Y1</accession>
<sequence length="214" mass="25734">MAQFVTHIQPTLVEASHHHLPHHHKEHKDHEKHHRDHKDHEKHYKDHHHKDHHDEKKHGKSTKQEFHHRHESSVESLMKDSQMHQGHPREFPVLPHPYQESHHHEHTHEHQKEKKRDSGSYVDSHGNQHTFQLHFVDSQGIRRDYHGHAIDDTHLKEHLEKEKHFKEKSVPMEEKSPLKSMAERPVPPNFIDLHPLHAENKSVSFFRIERLKSI</sequence>
<reference evidence="2 3" key="1">
    <citation type="submission" date="2023-03" db="EMBL/GenBank/DDBJ databases">
        <title>Genome insight into feeding habits of ladybird beetles.</title>
        <authorList>
            <person name="Li H.-S."/>
            <person name="Huang Y.-H."/>
            <person name="Pang H."/>
        </authorList>
    </citation>
    <scope>NUCLEOTIDE SEQUENCE [LARGE SCALE GENOMIC DNA]</scope>
    <source>
        <strain evidence="2">SYSU_2023b</strain>
        <tissue evidence="2">Whole body</tissue>
    </source>
</reference>
<feature type="compositionally biased region" description="Basic residues" evidence="1">
    <location>
        <begin position="18"/>
        <end position="37"/>
    </location>
</feature>
<organism evidence="2 3">
    <name type="scientific">Henosepilachna vigintioctopunctata</name>
    <dbReference type="NCBI Taxonomy" id="420089"/>
    <lineage>
        <taxon>Eukaryota</taxon>
        <taxon>Metazoa</taxon>
        <taxon>Ecdysozoa</taxon>
        <taxon>Arthropoda</taxon>
        <taxon>Hexapoda</taxon>
        <taxon>Insecta</taxon>
        <taxon>Pterygota</taxon>
        <taxon>Neoptera</taxon>
        <taxon>Endopterygota</taxon>
        <taxon>Coleoptera</taxon>
        <taxon>Polyphaga</taxon>
        <taxon>Cucujiformia</taxon>
        <taxon>Coccinelloidea</taxon>
        <taxon>Coccinellidae</taxon>
        <taxon>Epilachninae</taxon>
        <taxon>Epilachnini</taxon>
        <taxon>Henosepilachna</taxon>
    </lineage>
</organism>
<feature type="region of interest" description="Disordered" evidence="1">
    <location>
        <begin position="17"/>
        <end position="126"/>
    </location>
</feature>
<proteinExistence type="predicted"/>
<protein>
    <recommendedName>
        <fullName evidence="4">Histidine-rich glycoprotein-like</fullName>
    </recommendedName>
</protein>
<feature type="compositionally biased region" description="Basic and acidic residues" evidence="1">
    <location>
        <begin position="71"/>
        <end position="90"/>
    </location>
</feature>